<keyword evidence="6" id="KW-0256">Endoplasmic reticulum</keyword>
<dbReference type="Proteomes" id="UP001221686">
    <property type="component" value="Unassembled WGS sequence"/>
</dbReference>
<dbReference type="Pfam" id="PF04116">
    <property type="entry name" value="FA_hydroxylase"/>
    <property type="match status" value="1"/>
</dbReference>
<sequence length="232" mass="26204">MARHPVLTDALLDAALGPEAEPDPKARSPRFFHRPLYERLTRAHPASPYLLWAGPIAACLAFGTAAHDPPRLLLLLAVGWLVWTFVEYWLHRGFFHLAPTTPARRVTSFIVHRHHHVAPNDRDRLVATPLYSGGLALLLLGLYGLIAGPDARWPLLAGTLLGYLAYERAHHLAHHGRPRTALGRALRRRHLRHHFADRGLDFGISSPLWDLVFRTYSKRHAPEDRPDRPCPP</sequence>
<keyword evidence="5" id="KW-0479">Metal-binding</keyword>
<evidence type="ECO:0000256" key="6">
    <source>
        <dbReference type="ARBA" id="ARBA00022824"/>
    </source>
</evidence>
<evidence type="ECO:0000256" key="12">
    <source>
        <dbReference type="ARBA" id="ARBA00023136"/>
    </source>
</evidence>
<evidence type="ECO:0000256" key="2">
    <source>
        <dbReference type="ARBA" id="ARBA00004477"/>
    </source>
</evidence>
<name>A0ABT5EBM6_9BACT</name>
<evidence type="ECO:0000256" key="3">
    <source>
        <dbReference type="ARBA" id="ARBA00022516"/>
    </source>
</evidence>
<organism evidence="16 17">
    <name type="scientific">Nannocystis bainbridge</name>
    <dbReference type="NCBI Taxonomy" id="2995303"/>
    <lineage>
        <taxon>Bacteria</taxon>
        <taxon>Pseudomonadati</taxon>
        <taxon>Myxococcota</taxon>
        <taxon>Polyangia</taxon>
        <taxon>Nannocystales</taxon>
        <taxon>Nannocystaceae</taxon>
        <taxon>Nannocystis</taxon>
    </lineage>
</organism>
<evidence type="ECO:0000256" key="8">
    <source>
        <dbReference type="ARBA" id="ARBA00022833"/>
    </source>
</evidence>
<evidence type="ECO:0000256" key="4">
    <source>
        <dbReference type="ARBA" id="ARBA00022692"/>
    </source>
</evidence>
<evidence type="ECO:0000256" key="7">
    <source>
        <dbReference type="ARBA" id="ARBA00022832"/>
    </source>
</evidence>
<keyword evidence="12 14" id="KW-0472">Membrane</keyword>
<evidence type="ECO:0000313" key="17">
    <source>
        <dbReference type="Proteomes" id="UP001221686"/>
    </source>
</evidence>
<proteinExistence type="predicted"/>
<keyword evidence="7" id="KW-0276">Fatty acid metabolism</keyword>
<comment type="subcellular location">
    <subcellularLocation>
        <location evidence="2">Endoplasmic reticulum membrane</location>
        <topology evidence="2">Multi-pass membrane protein</topology>
    </subcellularLocation>
</comment>
<keyword evidence="3" id="KW-0444">Lipid biosynthesis</keyword>
<feature type="transmembrane region" description="Helical" evidence="14">
    <location>
        <begin position="72"/>
        <end position="90"/>
    </location>
</feature>
<keyword evidence="13" id="KW-0275">Fatty acid biosynthesis</keyword>
<evidence type="ECO:0000256" key="14">
    <source>
        <dbReference type="SAM" id="Phobius"/>
    </source>
</evidence>
<keyword evidence="17" id="KW-1185">Reference proteome</keyword>
<reference evidence="16 17" key="1">
    <citation type="submission" date="2022-11" db="EMBL/GenBank/DDBJ databases">
        <title>Minimal conservation of predation-associated metabolite biosynthetic gene clusters underscores biosynthetic potential of Myxococcota including descriptions for ten novel species: Archangium lansinium sp. nov., Myxococcus landrumus sp. nov., Nannocystis bai.</title>
        <authorList>
            <person name="Ahearne A."/>
            <person name="Stevens C."/>
            <person name="Dowd S."/>
        </authorList>
    </citation>
    <scope>NUCLEOTIDE SEQUENCE [LARGE SCALE GENOMIC DNA]</scope>
    <source>
        <strain evidence="16 17">BB15-2</strain>
    </source>
</reference>
<evidence type="ECO:0000256" key="1">
    <source>
        <dbReference type="ARBA" id="ARBA00001947"/>
    </source>
</evidence>
<evidence type="ECO:0000256" key="5">
    <source>
        <dbReference type="ARBA" id="ARBA00022723"/>
    </source>
</evidence>
<keyword evidence="4 14" id="KW-0812">Transmembrane</keyword>
<keyword evidence="11" id="KW-0443">Lipid metabolism</keyword>
<feature type="transmembrane region" description="Helical" evidence="14">
    <location>
        <begin position="125"/>
        <end position="146"/>
    </location>
</feature>
<dbReference type="RefSeq" id="WP_272091821.1">
    <property type="nucleotide sequence ID" value="NZ_JAQNDL010000005.1"/>
</dbReference>
<dbReference type="PANTHER" id="PTHR12863">
    <property type="entry name" value="FATTY ACID HYDROXYLASE"/>
    <property type="match status" value="1"/>
</dbReference>
<evidence type="ECO:0000256" key="9">
    <source>
        <dbReference type="ARBA" id="ARBA00022989"/>
    </source>
</evidence>
<keyword evidence="9 14" id="KW-1133">Transmembrane helix</keyword>
<comment type="caution">
    <text evidence="16">The sequence shown here is derived from an EMBL/GenBank/DDBJ whole genome shotgun (WGS) entry which is preliminary data.</text>
</comment>
<comment type="cofactor">
    <cofactor evidence="1">
        <name>Zn(2+)</name>
        <dbReference type="ChEBI" id="CHEBI:29105"/>
    </cofactor>
</comment>
<keyword evidence="8" id="KW-0862">Zinc</keyword>
<dbReference type="InterPro" id="IPR006694">
    <property type="entry name" value="Fatty_acid_hydroxylase"/>
</dbReference>
<accession>A0ABT5EBM6</accession>
<dbReference type="EMBL" id="JAQNDL010000005">
    <property type="protein sequence ID" value="MDC0723277.1"/>
    <property type="molecule type" value="Genomic_DNA"/>
</dbReference>
<feature type="domain" description="Fatty acid hydroxylase" evidence="15">
    <location>
        <begin position="77"/>
        <end position="215"/>
    </location>
</feature>
<protein>
    <submittedName>
        <fullName evidence="16">Sterol desaturase family protein</fullName>
    </submittedName>
</protein>
<evidence type="ECO:0000256" key="11">
    <source>
        <dbReference type="ARBA" id="ARBA00023098"/>
    </source>
</evidence>
<evidence type="ECO:0000256" key="13">
    <source>
        <dbReference type="ARBA" id="ARBA00023160"/>
    </source>
</evidence>
<keyword evidence="10" id="KW-0560">Oxidoreductase</keyword>
<dbReference type="InterPro" id="IPR014430">
    <property type="entry name" value="Scs7"/>
</dbReference>
<evidence type="ECO:0000313" key="16">
    <source>
        <dbReference type="EMBL" id="MDC0723277.1"/>
    </source>
</evidence>
<dbReference type="PANTHER" id="PTHR12863:SF1">
    <property type="entry name" value="FATTY ACID 2-HYDROXYLASE"/>
    <property type="match status" value="1"/>
</dbReference>
<gene>
    <name evidence="16" type="ORF">POL25_40725</name>
</gene>
<evidence type="ECO:0000259" key="15">
    <source>
        <dbReference type="Pfam" id="PF04116"/>
    </source>
</evidence>
<evidence type="ECO:0000256" key="10">
    <source>
        <dbReference type="ARBA" id="ARBA00023002"/>
    </source>
</evidence>